<reference evidence="1 2" key="1">
    <citation type="submission" date="2019-03" db="EMBL/GenBank/DDBJ databases">
        <title>Single cell metagenomics reveals metabolic interactions within the superorganism composed of flagellate Streblomastix strix and complex community of Bacteroidetes bacteria on its surface.</title>
        <authorList>
            <person name="Treitli S.C."/>
            <person name="Kolisko M."/>
            <person name="Husnik F."/>
            <person name="Keeling P."/>
            <person name="Hampl V."/>
        </authorList>
    </citation>
    <scope>NUCLEOTIDE SEQUENCE [LARGE SCALE GENOMIC DNA]</scope>
    <source>
        <strain evidence="1">ST1C</strain>
    </source>
</reference>
<name>A0A5J4T8H6_9EUKA</name>
<sequence>MRLQLTRKRNQLSEIRQTVDLCTISKQERLPQEDRNLGNAAVPDRLIARIQQWDKIESAMNISISTQPSWTTQQASILLQNLKLPRQFKATQEQIIGYQNLLSEEVIQGIV</sequence>
<dbReference type="EMBL" id="SNRW01037436">
    <property type="protein sequence ID" value="KAA6353790.1"/>
    <property type="molecule type" value="Genomic_DNA"/>
</dbReference>
<organism evidence="1 2">
    <name type="scientific">Streblomastix strix</name>
    <dbReference type="NCBI Taxonomy" id="222440"/>
    <lineage>
        <taxon>Eukaryota</taxon>
        <taxon>Metamonada</taxon>
        <taxon>Preaxostyla</taxon>
        <taxon>Oxymonadida</taxon>
        <taxon>Streblomastigidae</taxon>
        <taxon>Streblomastix</taxon>
    </lineage>
</organism>
<dbReference type="AlphaFoldDB" id="A0A5J4T8H6"/>
<gene>
    <name evidence="1" type="ORF">EZS28_050683</name>
</gene>
<protein>
    <submittedName>
        <fullName evidence="1">Uncharacterized protein</fullName>
    </submittedName>
</protein>
<evidence type="ECO:0000313" key="1">
    <source>
        <dbReference type="EMBL" id="KAA6353790.1"/>
    </source>
</evidence>
<evidence type="ECO:0000313" key="2">
    <source>
        <dbReference type="Proteomes" id="UP000324800"/>
    </source>
</evidence>
<dbReference type="Proteomes" id="UP000324800">
    <property type="component" value="Unassembled WGS sequence"/>
</dbReference>
<proteinExistence type="predicted"/>
<comment type="caution">
    <text evidence="1">The sequence shown here is derived from an EMBL/GenBank/DDBJ whole genome shotgun (WGS) entry which is preliminary data.</text>
</comment>
<accession>A0A5J4T8H6</accession>